<sequence length="439" mass="48422">MAKEQISGYQLFMLSTVLCMACAMGSLFKTLAMVSGQDAWFDFMFSMLYGWLVAYLLYRLAAAYPGKNMFEICEIACGKWLGRLLNVIVLMHVMHLLVRDLRLFGDFIGTSVLQRTPTEFIYLSAMLVLIYYATGNFEEFSRSVNLLFPVILLSQLLMPFLLVNEIEPSRLQPMLAQGPGVIVKGGALSAGWAADIFVFGAFLNYLGSARQFYVSLKFGIVFSTILLTVLMLLNVTVLGATTTARAMYPIFTLSEQINITDFLDRLDVLLLGFWMPSYLMKMILLYFCFMAGLSSMLGTGKMRGINVMSGWFALMLTLVSFKSVMEAYRFGSYAAFPVALVVQLCFFVPVVTGMLIRKRGKRKRSRRPKGSLVAAAGGWVSVVVALAALGIGCYTGPVYKAYGILGAAAYAAALVGVAVFGAIEFWRANRIVRKPAGGQ</sequence>
<evidence type="ECO:0000313" key="9">
    <source>
        <dbReference type="EMBL" id="TNJ65202.1"/>
    </source>
</evidence>
<keyword evidence="10" id="KW-1185">Reference proteome</keyword>
<evidence type="ECO:0000256" key="4">
    <source>
        <dbReference type="ARBA" id="ARBA00022544"/>
    </source>
</evidence>
<evidence type="ECO:0000256" key="7">
    <source>
        <dbReference type="ARBA" id="ARBA00023136"/>
    </source>
</evidence>
<feature type="transmembrane region" description="Helical" evidence="8">
    <location>
        <begin position="146"/>
        <end position="166"/>
    </location>
</feature>
<feature type="transmembrane region" description="Helical" evidence="8">
    <location>
        <begin position="372"/>
        <end position="392"/>
    </location>
</feature>
<feature type="transmembrane region" description="Helical" evidence="8">
    <location>
        <begin position="80"/>
        <end position="98"/>
    </location>
</feature>
<dbReference type="PANTHER" id="PTHR34975:SF2">
    <property type="entry name" value="SPORE GERMINATION PROTEIN A2"/>
    <property type="match status" value="1"/>
</dbReference>
<feature type="transmembrane region" description="Helical" evidence="8">
    <location>
        <begin position="40"/>
        <end position="60"/>
    </location>
</feature>
<dbReference type="EMBL" id="VDCQ01000021">
    <property type="protein sequence ID" value="TNJ65202.1"/>
    <property type="molecule type" value="Genomic_DNA"/>
</dbReference>
<dbReference type="PANTHER" id="PTHR34975">
    <property type="entry name" value="SPORE GERMINATION PROTEIN A2"/>
    <property type="match status" value="1"/>
</dbReference>
<feature type="transmembrane region" description="Helical" evidence="8">
    <location>
        <begin position="218"/>
        <end position="248"/>
    </location>
</feature>
<evidence type="ECO:0000256" key="5">
    <source>
        <dbReference type="ARBA" id="ARBA00022692"/>
    </source>
</evidence>
<evidence type="ECO:0000256" key="8">
    <source>
        <dbReference type="SAM" id="Phobius"/>
    </source>
</evidence>
<comment type="subcellular location">
    <subcellularLocation>
        <location evidence="1">Membrane</location>
        <topology evidence="1">Multi-pass membrane protein</topology>
    </subcellularLocation>
</comment>
<evidence type="ECO:0000256" key="6">
    <source>
        <dbReference type="ARBA" id="ARBA00022989"/>
    </source>
</evidence>
<evidence type="ECO:0000256" key="2">
    <source>
        <dbReference type="ARBA" id="ARBA00007998"/>
    </source>
</evidence>
<dbReference type="OrthoDB" id="2829675at2"/>
<feature type="transmembrane region" description="Helical" evidence="8">
    <location>
        <begin position="186"/>
        <end position="206"/>
    </location>
</feature>
<feature type="transmembrane region" description="Helical" evidence="8">
    <location>
        <begin position="330"/>
        <end position="351"/>
    </location>
</feature>
<reference evidence="9 10" key="1">
    <citation type="submission" date="2019-05" db="EMBL/GenBank/DDBJ databases">
        <title>We sequenced the genome of Paenibacillus hemerocallicola KCTC 33185 for further insight into its adaptation and study the phylogeny of Paenibacillus.</title>
        <authorList>
            <person name="Narsing Rao M.P."/>
        </authorList>
    </citation>
    <scope>NUCLEOTIDE SEQUENCE [LARGE SCALE GENOMIC DNA]</scope>
    <source>
        <strain evidence="9 10">KCTC 33185</strain>
    </source>
</reference>
<keyword evidence="7 8" id="KW-0472">Membrane</keyword>
<dbReference type="InterPro" id="IPR004761">
    <property type="entry name" value="Spore_GerAB"/>
</dbReference>
<protein>
    <submittedName>
        <fullName evidence="9">Uncharacterized protein</fullName>
    </submittedName>
</protein>
<dbReference type="NCBIfam" id="TIGR00912">
    <property type="entry name" value="2A0309"/>
    <property type="match status" value="1"/>
</dbReference>
<dbReference type="RefSeq" id="WP_139603326.1">
    <property type="nucleotide sequence ID" value="NZ_VDCQ01000021.1"/>
</dbReference>
<comment type="similarity">
    <text evidence="2">Belongs to the amino acid-polyamine-organocation (APC) superfamily. Spore germination protein (SGP) (TC 2.A.3.9) family.</text>
</comment>
<accession>A0A5C4T8E5</accession>
<feature type="transmembrane region" description="Helical" evidence="8">
    <location>
        <begin position="404"/>
        <end position="426"/>
    </location>
</feature>
<evidence type="ECO:0000256" key="3">
    <source>
        <dbReference type="ARBA" id="ARBA00022448"/>
    </source>
</evidence>
<dbReference type="Pfam" id="PF03845">
    <property type="entry name" value="Spore_permease"/>
    <property type="match status" value="1"/>
</dbReference>
<feature type="transmembrane region" description="Helical" evidence="8">
    <location>
        <begin position="305"/>
        <end position="324"/>
    </location>
</feature>
<dbReference type="GO" id="GO:0009847">
    <property type="term" value="P:spore germination"/>
    <property type="evidence" value="ECO:0007669"/>
    <property type="project" value="InterPro"/>
</dbReference>
<gene>
    <name evidence="9" type="ORF">FE784_16525</name>
</gene>
<dbReference type="Proteomes" id="UP000307943">
    <property type="component" value="Unassembled WGS sequence"/>
</dbReference>
<dbReference type="AlphaFoldDB" id="A0A5C4T8E5"/>
<name>A0A5C4T8E5_9BACL</name>
<keyword evidence="4" id="KW-0309">Germination</keyword>
<evidence type="ECO:0000256" key="1">
    <source>
        <dbReference type="ARBA" id="ARBA00004141"/>
    </source>
</evidence>
<keyword evidence="5 8" id="KW-0812">Transmembrane</keyword>
<feature type="transmembrane region" description="Helical" evidence="8">
    <location>
        <begin position="12"/>
        <end position="34"/>
    </location>
</feature>
<feature type="transmembrane region" description="Helical" evidence="8">
    <location>
        <begin position="118"/>
        <end position="134"/>
    </location>
</feature>
<proteinExistence type="inferred from homology"/>
<dbReference type="GO" id="GO:0016020">
    <property type="term" value="C:membrane"/>
    <property type="evidence" value="ECO:0007669"/>
    <property type="project" value="UniProtKB-SubCell"/>
</dbReference>
<comment type="caution">
    <text evidence="9">The sequence shown here is derived from an EMBL/GenBank/DDBJ whole genome shotgun (WGS) entry which is preliminary data.</text>
</comment>
<keyword evidence="6 8" id="KW-1133">Transmembrane helix</keyword>
<organism evidence="9 10">
    <name type="scientific">Paenibacillus hemerocallicola</name>
    <dbReference type="NCBI Taxonomy" id="1172614"/>
    <lineage>
        <taxon>Bacteria</taxon>
        <taxon>Bacillati</taxon>
        <taxon>Bacillota</taxon>
        <taxon>Bacilli</taxon>
        <taxon>Bacillales</taxon>
        <taxon>Paenibacillaceae</taxon>
        <taxon>Paenibacillus</taxon>
    </lineage>
</organism>
<keyword evidence="3" id="KW-0813">Transport</keyword>
<evidence type="ECO:0000313" key="10">
    <source>
        <dbReference type="Proteomes" id="UP000307943"/>
    </source>
</evidence>
<feature type="transmembrane region" description="Helical" evidence="8">
    <location>
        <begin position="268"/>
        <end position="293"/>
    </location>
</feature>